<dbReference type="NCBIfam" id="TIGR00464">
    <property type="entry name" value="gltX_bact"/>
    <property type="match status" value="1"/>
</dbReference>
<dbReference type="PANTHER" id="PTHR43311:SF2">
    <property type="entry name" value="GLUTAMATE--TRNA LIGASE, MITOCHONDRIAL-RELATED"/>
    <property type="match status" value="1"/>
</dbReference>
<dbReference type="AlphaFoldDB" id="A0A2M7B9S2"/>
<accession>A0A2M7B9S2</accession>
<proteinExistence type="inferred from homology"/>
<evidence type="ECO:0000313" key="14">
    <source>
        <dbReference type="Proteomes" id="UP000228561"/>
    </source>
</evidence>
<evidence type="ECO:0000256" key="8">
    <source>
        <dbReference type="ARBA" id="ARBA00022917"/>
    </source>
</evidence>
<dbReference type="PANTHER" id="PTHR43311">
    <property type="entry name" value="GLUTAMATE--TRNA LIGASE"/>
    <property type="match status" value="1"/>
</dbReference>
<dbReference type="SUPFAM" id="SSF48163">
    <property type="entry name" value="An anticodon-binding domain of class I aminoacyl-tRNA synthetases"/>
    <property type="match status" value="1"/>
</dbReference>
<dbReference type="Pfam" id="PF00749">
    <property type="entry name" value="tRNA-synt_1c"/>
    <property type="match status" value="1"/>
</dbReference>
<comment type="caution">
    <text evidence="13">The sequence shown here is derived from an EMBL/GenBank/DDBJ whole genome shotgun (WGS) entry which is preliminary data.</text>
</comment>
<evidence type="ECO:0000259" key="12">
    <source>
        <dbReference type="Pfam" id="PF19269"/>
    </source>
</evidence>
<dbReference type="GO" id="GO:0004818">
    <property type="term" value="F:glutamate-tRNA ligase activity"/>
    <property type="evidence" value="ECO:0007669"/>
    <property type="project" value="UniProtKB-UniRule"/>
</dbReference>
<evidence type="ECO:0000256" key="1">
    <source>
        <dbReference type="ARBA" id="ARBA00004496"/>
    </source>
</evidence>
<dbReference type="GO" id="GO:0005829">
    <property type="term" value="C:cytosol"/>
    <property type="evidence" value="ECO:0007669"/>
    <property type="project" value="TreeGrafter"/>
</dbReference>
<dbReference type="Proteomes" id="UP000228561">
    <property type="component" value="Unassembled WGS sequence"/>
</dbReference>
<sequence length="487" mass="56478">MKTSAKKQSKKENICIRTRIAPSPTGPLHIGTARAALFNYLFAKHNKGDFVLRIEDTDIERSDKRFEKNITDGLEWLGIKWTEGPYRQSERLEIYKKYIQKLLEEGKAFWCPHTKEELTEEKQRQMANKEAPRHVCEYKTKKLKSTASKAGLPAGRQGIIRLDTPQKIVEFEDLIRGKIKFDTFLLGDIAIAKDEETPLYNLAVVIDDYLMQISHVIRGEDHISNTPKQILLQEIFGFSQPQYAHLPLVLGPDRSKLSKRHNVVSVDEYRKAGYLPEAIINFIALLGWNPGTEQEIFSLDELVKKFDLKRVQKGGAIFNIERLNWLNGIYIRRKSAKEIMEIILREGFLDISENKFKNDYIEKVVALEQTRMKKLSEIGERTHYFFSEPKFPKSMLFWEEKESPDTKTYLDKINSLVQNIKPKDFVKEKIKDIIWPYAEKMGRGNVLWPFRVALTGQCKSPDPFEIAEILGKETTLKRLADAIELLK</sequence>
<dbReference type="InterPro" id="IPR049940">
    <property type="entry name" value="GluQ/Sye"/>
</dbReference>
<evidence type="ECO:0000256" key="7">
    <source>
        <dbReference type="ARBA" id="ARBA00022840"/>
    </source>
</evidence>
<evidence type="ECO:0000256" key="2">
    <source>
        <dbReference type="ARBA" id="ARBA00007894"/>
    </source>
</evidence>
<feature type="binding site" evidence="10">
    <location>
        <position position="259"/>
    </location>
    <ligand>
        <name>ATP</name>
        <dbReference type="ChEBI" id="CHEBI:30616"/>
    </ligand>
</feature>
<evidence type="ECO:0000256" key="9">
    <source>
        <dbReference type="ARBA" id="ARBA00023146"/>
    </source>
</evidence>
<evidence type="ECO:0000256" key="10">
    <source>
        <dbReference type="HAMAP-Rule" id="MF_00022"/>
    </source>
</evidence>
<organism evidence="13 14">
    <name type="scientific">Candidatus Tagabacteria bacterium CG03_land_8_20_14_0_80_41_22</name>
    <dbReference type="NCBI Taxonomy" id="1975020"/>
    <lineage>
        <taxon>Bacteria</taxon>
        <taxon>Candidatus Tagaibacteriota</taxon>
    </lineage>
</organism>
<feature type="short sequence motif" description="'HIGH' region" evidence="10">
    <location>
        <begin position="22"/>
        <end position="32"/>
    </location>
</feature>
<dbReference type="Pfam" id="PF19269">
    <property type="entry name" value="Anticodon_2"/>
    <property type="match status" value="1"/>
</dbReference>
<evidence type="ECO:0000256" key="4">
    <source>
        <dbReference type="ARBA" id="ARBA00022490"/>
    </source>
</evidence>
<keyword evidence="5 10" id="KW-0436">Ligase</keyword>
<comment type="catalytic activity">
    <reaction evidence="10">
        <text>tRNA(Glu) + L-glutamate + ATP = L-glutamyl-tRNA(Glu) + AMP + diphosphate</text>
        <dbReference type="Rhea" id="RHEA:23540"/>
        <dbReference type="Rhea" id="RHEA-COMP:9663"/>
        <dbReference type="Rhea" id="RHEA-COMP:9680"/>
        <dbReference type="ChEBI" id="CHEBI:29985"/>
        <dbReference type="ChEBI" id="CHEBI:30616"/>
        <dbReference type="ChEBI" id="CHEBI:33019"/>
        <dbReference type="ChEBI" id="CHEBI:78442"/>
        <dbReference type="ChEBI" id="CHEBI:78520"/>
        <dbReference type="ChEBI" id="CHEBI:456215"/>
        <dbReference type="EC" id="6.1.1.17"/>
    </reaction>
</comment>
<dbReference type="GO" id="GO:0006424">
    <property type="term" value="P:glutamyl-tRNA aminoacylation"/>
    <property type="evidence" value="ECO:0007669"/>
    <property type="project" value="UniProtKB-UniRule"/>
</dbReference>
<gene>
    <name evidence="10" type="primary">gltX</name>
    <name evidence="13" type="ORF">COS58_00280</name>
</gene>
<dbReference type="InterPro" id="IPR020058">
    <property type="entry name" value="Glu/Gln-tRNA-synth_Ib_cat-dom"/>
</dbReference>
<dbReference type="InterPro" id="IPR014729">
    <property type="entry name" value="Rossmann-like_a/b/a_fold"/>
</dbReference>
<dbReference type="GO" id="GO:0005524">
    <property type="term" value="F:ATP binding"/>
    <property type="evidence" value="ECO:0007669"/>
    <property type="project" value="UniProtKB-UniRule"/>
</dbReference>
<evidence type="ECO:0000313" key="13">
    <source>
        <dbReference type="EMBL" id="PIU99838.1"/>
    </source>
</evidence>
<dbReference type="InterPro" id="IPR000924">
    <property type="entry name" value="Glu/Gln-tRNA-synth"/>
</dbReference>
<dbReference type="Gene3D" id="1.10.10.350">
    <property type="match status" value="1"/>
</dbReference>
<keyword evidence="4 10" id="KW-0963">Cytoplasm</keyword>
<keyword evidence="6 10" id="KW-0547">Nucleotide-binding</keyword>
<dbReference type="InterPro" id="IPR033910">
    <property type="entry name" value="GluRS_core"/>
</dbReference>
<keyword evidence="9 10" id="KW-0030">Aminoacyl-tRNA synthetase</keyword>
<name>A0A2M7B9S2_9BACT</name>
<dbReference type="GO" id="GO:0000049">
    <property type="term" value="F:tRNA binding"/>
    <property type="evidence" value="ECO:0007669"/>
    <property type="project" value="InterPro"/>
</dbReference>
<evidence type="ECO:0000256" key="5">
    <source>
        <dbReference type="ARBA" id="ARBA00022598"/>
    </source>
</evidence>
<dbReference type="FunFam" id="3.40.50.620:FF:000007">
    <property type="entry name" value="Glutamate--tRNA ligase"/>
    <property type="match status" value="1"/>
</dbReference>
<dbReference type="CDD" id="cd00808">
    <property type="entry name" value="GluRS_core"/>
    <property type="match status" value="1"/>
</dbReference>
<dbReference type="InterPro" id="IPR020751">
    <property type="entry name" value="aa-tRNA-synth_I_codon-bd_sub2"/>
</dbReference>
<comment type="subcellular location">
    <subcellularLocation>
        <location evidence="1 10">Cytoplasm</location>
    </subcellularLocation>
</comment>
<feature type="domain" description="Glutamyl/glutaminyl-tRNA synthetase class Ib catalytic" evidence="11">
    <location>
        <begin position="16"/>
        <end position="325"/>
    </location>
</feature>
<comment type="subunit">
    <text evidence="3 10">Monomer.</text>
</comment>
<comment type="function">
    <text evidence="10">Catalyzes the attachment of glutamate to tRNA(Glu) in a two-step reaction: glutamate is first activated by ATP to form Glu-AMP and then transferred to the acceptor end of tRNA(Glu).</text>
</comment>
<keyword evidence="7 10" id="KW-0067">ATP-binding</keyword>
<dbReference type="EMBL" id="PEVG01000002">
    <property type="protein sequence ID" value="PIU99838.1"/>
    <property type="molecule type" value="Genomic_DNA"/>
</dbReference>
<dbReference type="SUPFAM" id="SSF52374">
    <property type="entry name" value="Nucleotidylyl transferase"/>
    <property type="match status" value="1"/>
</dbReference>
<dbReference type="InterPro" id="IPR008925">
    <property type="entry name" value="aa_tRNA-synth_I_cd-bd_sf"/>
</dbReference>
<keyword evidence="8 10" id="KW-0648">Protein biosynthesis</keyword>
<reference evidence="14" key="1">
    <citation type="submission" date="2017-09" db="EMBL/GenBank/DDBJ databases">
        <title>Depth-based differentiation of microbial function through sediment-hosted aquifers and enrichment of novel symbionts in the deep terrestrial subsurface.</title>
        <authorList>
            <person name="Probst A.J."/>
            <person name="Ladd B."/>
            <person name="Jarett J.K."/>
            <person name="Geller-Mcgrath D.E."/>
            <person name="Sieber C.M.K."/>
            <person name="Emerson J.B."/>
            <person name="Anantharaman K."/>
            <person name="Thomas B.C."/>
            <person name="Malmstrom R."/>
            <person name="Stieglmeier M."/>
            <person name="Klingl A."/>
            <person name="Woyke T."/>
            <person name="Ryan C.M."/>
            <person name="Banfield J.F."/>
        </authorList>
    </citation>
    <scope>NUCLEOTIDE SEQUENCE [LARGE SCALE GENOMIC DNA]</scope>
</reference>
<dbReference type="InterPro" id="IPR045462">
    <property type="entry name" value="aa-tRNA-synth_I_cd-bd"/>
</dbReference>
<evidence type="ECO:0000256" key="3">
    <source>
        <dbReference type="ARBA" id="ARBA00011245"/>
    </source>
</evidence>
<feature type="domain" description="Aminoacyl-tRNA synthetase class I anticodon-binding" evidence="12">
    <location>
        <begin position="349"/>
        <end position="483"/>
    </location>
</feature>
<dbReference type="PROSITE" id="PS00178">
    <property type="entry name" value="AA_TRNA_LIGASE_I"/>
    <property type="match status" value="1"/>
</dbReference>
<evidence type="ECO:0000259" key="11">
    <source>
        <dbReference type="Pfam" id="PF00749"/>
    </source>
</evidence>
<protein>
    <recommendedName>
        <fullName evidence="10">Glutamate--tRNA ligase</fullName>
        <ecNumber evidence="10">6.1.1.17</ecNumber>
    </recommendedName>
    <alternativeName>
        <fullName evidence="10">Glutamyl-tRNA synthetase</fullName>
        <shortName evidence="10">GluRS</shortName>
    </alternativeName>
</protein>
<dbReference type="Gene3D" id="3.40.50.620">
    <property type="entry name" value="HUPs"/>
    <property type="match status" value="1"/>
</dbReference>
<dbReference type="HAMAP" id="MF_00022">
    <property type="entry name" value="Glu_tRNA_synth_type1"/>
    <property type="match status" value="1"/>
</dbReference>
<feature type="short sequence motif" description="'KMSKS' region" evidence="10">
    <location>
        <begin position="256"/>
        <end position="260"/>
    </location>
</feature>
<dbReference type="EC" id="6.1.1.17" evidence="10"/>
<evidence type="ECO:0000256" key="6">
    <source>
        <dbReference type="ARBA" id="ARBA00022741"/>
    </source>
</evidence>
<comment type="caution">
    <text evidence="10">Lacks conserved residue(s) required for the propagation of feature annotation.</text>
</comment>
<dbReference type="GO" id="GO:0008270">
    <property type="term" value="F:zinc ion binding"/>
    <property type="evidence" value="ECO:0007669"/>
    <property type="project" value="InterPro"/>
</dbReference>
<comment type="similarity">
    <text evidence="2 10">Belongs to the class-I aminoacyl-tRNA synthetase family. Glutamate--tRNA ligase type 1 subfamily.</text>
</comment>
<dbReference type="InterPro" id="IPR004527">
    <property type="entry name" value="Glu-tRNA-ligase_bac/mito"/>
</dbReference>
<dbReference type="PRINTS" id="PR00987">
    <property type="entry name" value="TRNASYNTHGLU"/>
</dbReference>
<dbReference type="InterPro" id="IPR001412">
    <property type="entry name" value="aa-tRNA-synth_I_CS"/>
</dbReference>